<keyword evidence="1" id="KW-0812">Transmembrane</keyword>
<reference evidence="2 3" key="1">
    <citation type="submission" date="2020-10" db="EMBL/GenBank/DDBJ databases">
        <title>Identification of Nocardia species via Next-generation sequencing and recognition of intraspecies genetic diversity.</title>
        <authorList>
            <person name="Li P."/>
            <person name="Li P."/>
            <person name="Lu B."/>
        </authorList>
    </citation>
    <scope>NUCLEOTIDE SEQUENCE [LARGE SCALE GENOMIC DNA]</scope>
    <source>
        <strain evidence="2 3">BJ06-0143</strain>
    </source>
</reference>
<feature type="transmembrane region" description="Helical" evidence="1">
    <location>
        <begin position="54"/>
        <end position="80"/>
    </location>
</feature>
<evidence type="ECO:0000256" key="1">
    <source>
        <dbReference type="SAM" id="Phobius"/>
    </source>
</evidence>
<keyword evidence="1" id="KW-0472">Membrane</keyword>
<keyword evidence="1" id="KW-1133">Transmembrane helix</keyword>
<evidence type="ECO:0000313" key="3">
    <source>
        <dbReference type="Proteomes" id="UP000707731"/>
    </source>
</evidence>
<proteinExistence type="predicted"/>
<dbReference type="RefSeq" id="WP_195005293.1">
    <property type="nucleotide sequence ID" value="NZ_JADLQN010000018.1"/>
</dbReference>
<protein>
    <submittedName>
        <fullName evidence="2">Uncharacterized protein</fullName>
    </submittedName>
</protein>
<evidence type="ECO:0000313" key="2">
    <source>
        <dbReference type="EMBL" id="MBF6358459.1"/>
    </source>
</evidence>
<keyword evidence="3" id="KW-1185">Reference proteome</keyword>
<accession>A0ABS0DJ44</accession>
<name>A0ABS0DJ44_9NOCA</name>
<dbReference type="EMBL" id="JADLQN010000018">
    <property type="protein sequence ID" value="MBF6358459.1"/>
    <property type="molecule type" value="Genomic_DNA"/>
</dbReference>
<dbReference type="Proteomes" id="UP000707731">
    <property type="component" value="Unassembled WGS sequence"/>
</dbReference>
<comment type="caution">
    <text evidence="2">The sequence shown here is derived from an EMBL/GenBank/DDBJ whole genome shotgun (WGS) entry which is preliminary data.</text>
</comment>
<gene>
    <name evidence="2" type="ORF">IU449_28590</name>
</gene>
<feature type="transmembrane region" description="Helical" evidence="1">
    <location>
        <begin position="21"/>
        <end position="42"/>
    </location>
</feature>
<sequence>MTTTTTTTTTTGRDPLDVIGLALLNLAGGALVAVAVAAWWAVLFPMISAPLALAVAATVLLHPLAGAGMAGGWVAGMVLWRVRSPQTFQRWVTGRARARFLALFRYRRRWVRLLTACHLVVVDGDRVRVPRLLDVWIGDCDDLVHVRMVPGHRPDDYSDHAEQLAHAFGAQECRVKVLGPGLVELNFRYHDALAEPVNLPQIIDGADWTKDAAA</sequence>
<organism evidence="2 3">
    <name type="scientific">Nocardia higoensis</name>
    <dbReference type="NCBI Taxonomy" id="228599"/>
    <lineage>
        <taxon>Bacteria</taxon>
        <taxon>Bacillati</taxon>
        <taxon>Actinomycetota</taxon>
        <taxon>Actinomycetes</taxon>
        <taxon>Mycobacteriales</taxon>
        <taxon>Nocardiaceae</taxon>
        <taxon>Nocardia</taxon>
    </lineage>
</organism>